<evidence type="ECO:0000256" key="2">
    <source>
        <dbReference type="PIRSR" id="PIRSR000390-2"/>
    </source>
</evidence>
<evidence type="ECO:0000313" key="5">
    <source>
        <dbReference type="Proteomes" id="UP000590749"/>
    </source>
</evidence>
<dbReference type="Pfam" id="PF01041">
    <property type="entry name" value="DegT_DnrJ_EryC1"/>
    <property type="match status" value="1"/>
</dbReference>
<dbReference type="Gene3D" id="3.40.640.10">
    <property type="entry name" value="Type I PLP-dependent aspartate aminotransferase-like (Major domain)"/>
    <property type="match status" value="1"/>
</dbReference>
<dbReference type="RefSeq" id="WP_183223233.1">
    <property type="nucleotide sequence ID" value="NZ_BMPW01000019.1"/>
</dbReference>
<dbReference type="GO" id="GO:0000271">
    <property type="term" value="P:polysaccharide biosynthetic process"/>
    <property type="evidence" value="ECO:0007669"/>
    <property type="project" value="TreeGrafter"/>
</dbReference>
<accession>A0A7W5FGQ9</accession>
<dbReference type="EMBL" id="JACHXF010000012">
    <property type="protein sequence ID" value="MBB3097794.1"/>
    <property type="molecule type" value="Genomic_DNA"/>
</dbReference>
<evidence type="ECO:0000313" key="4">
    <source>
        <dbReference type="EMBL" id="MBB3097794.1"/>
    </source>
</evidence>
<dbReference type="AlphaFoldDB" id="A0A7W5FGQ9"/>
<dbReference type="PANTHER" id="PTHR30244">
    <property type="entry name" value="TRANSAMINASE"/>
    <property type="match status" value="1"/>
</dbReference>
<feature type="modified residue" description="N6-(pyridoxal phosphate)lysine" evidence="2">
    <location>
        <position position="175"/>
    </location>
</feature>
<evidence type="ECO:0000256" key="3">
    <source>
        <dbReference type="RuleBase" id="RU004508"/>
    </source>
</evidence>
<dbReference type="InterPro" id="IPR015424">
    <property type="entry name" value="PyrdxlP-dep_Trfase"/>
</dbReference>
<comment type="similarity">
    <text evidence="3">Belongs to the DegT/DnrJ/EryC1 family.</text>
</comment>
<dbReference type="GO" id="GO:0030170">
    <property type="term" value="F:pyridoxal phosphate binding"/>
    <property type="evidence" value="ECO:0007669"/>
    <property type="project" value="TreeGrafter"/>
</dbReference>
<keyword evidence="2 3" id="KW-0663">Pyridoxal phosphate</keyword>
<dbReference type="SUPFAM" id="SSF53383">
    <property type="entry name" value="PLP-dependent transferases"/>
    <property type="match status" value="1"/>
</dbReference>
<evidence type="ECO:0000256" key="1">
    <source>
        <dbReference type="PIRSR" id="PIRSR000390-1"/>
    </source>
</evidence>
<keyword evidence="5" id="KW-1185">Reference proteome</keyword>
<reference evidence="4 5" key="1">
    <citation type="submission" date="2020-08" db="EMBL/GenBank/DDBJ databases">
        <title>Genomic Encyclopedia of Type Strains, Phase III (KMG-III): the genomes of soil and plant-associated and newly described type strains.</title>
        <authorList>
            <person name="Whitman W."/>
        </authorList>
    </citation>
    <scope>NUCLEOTIDE SEQUENCE [LARGE SCALE GENOMIC DNA]</scope>
    <source>
        <strain evidence="4 5">CECT 3287</strain>
    </source>
</reference>
<comment type="caution">
    <text evidence="4">The sequence shown here is derived from an EMBL/GenBank/DDBJ whole genome shotgun (WGS) entry which is preliminary data.</text>
</comment>
<dbReference type="PANTHER" id="PTHR30244:SF42">
    <property type="entry name" value="UDP-2-ACETAMIDO-2-DEOXY-3-OXO-D-GLUCURONATE AMINOTRANSFERASE"/>
    <property type="match status" value="1"/>
</dbReference>
<feature type="active site" description="Proton acceptor" evidence="1">
    <location>
        <position position="175"/>
    </location>
</feature>
<proteinExistence type="inferred from homology"/>
<sequence length="364" mass="38390">MTDALTLTEDLQRLLATMPDPAAGAQVSALESELADRFGVRHAIAVSSGTAALHTALVALGVGPGDEVLVPALTVIMSVAPVIHAGASPVFVDCTPDGTDFDYTDLTAKLTPAVKAVLPVHLWGRTGDLPRLRRWADEHGLPVVEDACQAQGSHTGDRPAGTGGTIGCFSMKDGKVLWCGEGGYLLTDHDRYAAAARSYRSHGLPPPPAGYRPRVAHNYRLAEPLALIARANLARFDDLLGRRQQQVALLSDLLTGAPGVQPASAPGHLWNGYSFLAEVSVPQARAFCGHLAGLGVPNSVGTFRLVPADRRPELASVAASPCGNAAAVIDRTLAVILTDHDDDHRIAGYAHTITREARAWCPRD</sequence>
<gene>
    <name evidence="4" type="ORF">FHR83_005478</name>
</gene>
<dbReference type="GO" id="GO:0008483">
    <property type="term" value="F:transaminase activity"/>
    <property type="evidence" value="ECO:0007669"/>
    <property type="project" value="TreeGrafter"/>
</dbReference>
<protein>
    <submittedName>
        <fullName evidence="4">dTDP-4-amino-4,6-dideoxygalactose transaminase</fullName>
    </submittedName>
</protein>
<organism evidence="4 5">
    <name type="scientific">Actinoplanes campanulatus</name>
    <dbReference type="NCBI Taxonomy" id="113559"/>
    <lineage>
        <taxon>Bacteria</taxon>
        <taxon>Bacillati</taxon>
        <taxon>Actinomycetota</taxon>
        <taxon>Actinomycetes</taxon>
        <taxon>Micromonosporales</taxon>
        <taxon>Micromonosporaceae</taxon>
        <taxon>Actinoplanes</taxon>
    </lineage>
</organism>
<dbReference type="PIRSF" id="PIRSF000390">
    <property type="entry name" value="PLP_StrS"/>
    <property type="match status" value="1"/>
</dbReference>
<dbReference type="InterPro" id="IPR000653">
    <property type="entry name" value="DegT/StrS_aminotransferase"/>
</dbReference>
<name>A0A7W5FGQ9_9ACTN</name>
<dbReference type="InterPro" id="IPR015421">
    <property type="entry name" value="PyrdxlP-dep_Trfase_major"/>
</dbReference>
<dbReference type="Proteomes" id="UP000590749">
    <property type="component" value="Unassembled WGS sequence"/>
</dbReference>